<dbReference type="SUPFAM" id="SSF50630">
    <property type="entry name" value="Acid proteases"/>
    <property type="match status" value="1"/>
</dbReference>
<keyword evidence="2" id="KW-0378">Hydrolase</keyword>
<dbReference type="OrthoDB" id="771136at2759"/>
<keyword evidence="3" id="KW-1185">Reference proteome</keyword>
<dbReference type="EMBL" id="GG663072">
    <property type="protein sequence ID" value="EWS76827.1"/>
    <property type="molecule type" value="Genomic_DNA"/>
</dbReference>
<dbReference type="RefSeq" id="XP_012650638.1">
    <property type="nucleotide sequence ID" value="XM_012795184.1"/>
</dbReference>
<dbReference type="Gene3D" id="2.40.70.10">
    <property type="entry name" value="Acid Proteases"/>
    <property type="match status" value="1"/>
</dbReference>
<dbReference type="GeneID" id="24442654"/>
<evidence type="ECO:0000313" key="2">
    <source>
        <dbReference type="EMBL" id="EWS76827.1"/>
    </source>
</evidence>
<reference evidence="3" key="1">
    <citation type="journal article" date="2006" name="PLoS Biol.">
        <title>Macronuclear genome sequence of the ciliate Tetrahymena thermophila, a model eukaryote.</title>
        <authorList>
            <person name="Eisen J.A."/>
            <person name="Coyne R.S."/>
            <person name="Wu M."/>
            <person name="Wu D."/>
            <person name="Thiagarajan M."/>
            <person name="Wortman J.R."/>
            <person name="Badger J.H."/>
            <person name="Ren Q."/>
            <person name="Amedeo P."/>
            <person name="Jones K.M."/>
            <person name="Tallon L.J."/>
            <person name="Delcher A.L."/>
            <person name="Salzberg S.L."/>
            <person name="Silva J.C."/>
            <person name="Haas B.J."/>
            <person name="Majoros W.H."/>
            <person name="Farzad M."/>
            <person name="Carlton J.M."/>
            <person name="Smith R.K. Jr."/>
            <person name="Garg J."/>
            <person name="Pearlman R.E."/>
            <person name="Karrer K.M."/>
            <person name="Sun L."/>
            <person name="Manning G."/>
            <person name="Elde N.C."/>
            <person name="Turkewitz A.P."/>
            <person name="Asai D.J."/>
            <person name="Wilkes D.E."/>
            <person name="Wang Y."/>
            <person name="Cai H."/>
            <person name="Collins K."/>
            <person name="Stewart B.A."/>
            <person name="Lee S.R."/>
            <person name="Wilamowska K."/>
            <person name="Weinberg Z."/>
            <person name="Ruzzo W.L."/>
            <person name="Wloga D."/>
            <person name="Gaertig J."/>
            <person name="Frankel J."/>
            <person name="Tsao C.-C."/>
            <person name="Gorovsky M.A."/>
            <person name="Keeling P.J."/>
            <person name="Waller R.F."/>
            <person name="Patron N.J."/>
            <person name="Cherry J.M."/>
            <person name="Stover N.A."/>
            <person name="Krieger C.J."/>
            <person name="del Toro C."/>
            <person name="Ryder H.F."/>
            <person name="Williamson S.C."/>
            <person name="Barbeau R.A."/>
            <person name="Hamilton E.P."/>
            <person name="Orias E."/>
        </authorList>
    </citation>
    <scope>NUCLEOTIDE SEQUENCE [LARGE SCALE GENOMIC DNA]</scope>
    <source>
        <strain evidence="3">SB210</strain>
    </source>
</reference>
<dbReference type="AlphaFoldDB" id="W7XG33"/>
<proteinExistence type="predicted"/>
<sequence length="65" mass="8002">MWILGDIFMSKYYTLFNREDKTVGFAKLKSIDTRLYQKPSKIEDEEFNYNFMKKMNKRKKSKKHL</sequence>
<dbReference type="GO" id="GO:0008233">
    <property type="term" value="F:peptidase activity"/>
    <property type="evidence" value="ECO:0007669"/>
    <property type="project" value="UniProtKB-KW"/>
</dbReference>
<dbReference type="InterPro" id="IPR021109">
    <property type="entry name" value="Peptidase_aspartic_dom_sf"/>
</dbReference>
<gene>
    <name evidence="2" type="ORF">TTHERM_002653434</name>
</gene>
<dbReference type="Proteomes" id="UP000009168">
    <property type="component" value="Unassembled WGS sequence"/>
</dbReference>
<dbReference type="InterPro" id="IPR033121">
    <property type="entry name" value="PEPTIDASE_A1"/>
</dbReference>
<name>W7XG33_TETTS</name>
<feature type="domain" description="Peptidase A1" evidence="1">
    <location>
        <begin position="1"/>
        <end position="26"/>
    </location>
</feature>
<evidence type="ECO:0000259" key="1">
    <source>
        <dbReference type="PROSITE" id="PS51767"/>
    </source>
</evidence>
<keyword evidence="2" id="KW-0645">Protease</keyword>
<dbReference type="Pfam" id="PF00026">
    <property type="entry name" value="Asp"/>
    <property type="match status" value="1"/>
</dbReference>
<accession>W7XG33</accession>
<organism evidence="2 3">
    <name type="scientific">Tetrahymena thermophila (strain SB210)</name>
    <dbReference type="NCBI Taxonomy" id="312017"/>
    <lineage>
        <taxon>Eukaryota</taxon>
        <taxon>Sar</taxon>
        <taxon>Alveolata</taxon>
        <taxon>Ciliophora</taxon>
        <taxon>Intramacronucleata</taxon>
        <taxon>Oligohymenophorea</taxon>
        <taxon>Hymenostomatida</taxon>
        <taxon>Tetrahymenina</taxon>
        <taxon>Tetrahymenidae</taxon>
        <taxon>Tetrahymena</taxon>
    </lineage>
</organism>
<dbReference type="InParanoid" id="W7XG33"/>
<evidence type="ECO:0000313" key="3">
    <source>
        <dbReference type="Proteomes" id="UP000009168"/>
    </source>
</evidence>
<protein>
    <submittedName>
        <fullName evidence="2">Eukaryotic aspartyl protease</fullName>
    </submittedName>
</protein>
<dbReference type="GO" id="GO:0006508">
    <property type="term" value="P:proteolysis"/>
    <property type="evidence" value="ECO:0007669"/>
    <property type="project" value="UniProtKB-KW"/>
</dbReference>
<dbReference type="HOGENOM" id="CLU_2854630_0_0_1"/>
<dbReference type="PROSITE" id="PS51767">
    <property type="entry name" value="PEPTIDASE_A1"/>
    <property type="match status" value="1"/>
</dbReference>
<dbReference type="KEGG" id="tet:TTHERM_002653434"/>